<keyword evidence="1" id="KW-0732">Signal</keyword>
<evidence type="ECO:0000313" key="2">
    <source>
        <dbReference type="EMBL" id="PMC07249.1"/>
    </source>
</evidence>
<dbReference type="EMBL" id="PNGI01000045">
    <property type="protein sequence ID" value="PMC07249.1"/>
    <property type="molecule type" value="Genomic_DNA"/>
</dbReference>
<evidence type="ECO:0008006" key="4">
    <source>
        <dbReference type="Google" id="ProtNLM"/>
    </source>
</evidence>
<feature type="chain" id="PRO_5014995898" description="DUF4302 domain-containing protein" evidence="1">
    <location>
        <begin position="19"/>
        <end position="426"/>
    </location>
</feature>
<organism evidence="2 3">
    <name type="scientific">Hoylesella timonensis</name>
    <dbReference type="NCBI Taxonomy" id="386414"/>
    <lineage>
        <taxon>Bacteria</taxon>
        <taxon>Pseudomonadati</taxon>
        <taxon>Bacteroidota</taxon>
        <taxon>Bacteroidia</taxon>
        <taxon>Bacteroidales</taxon>
        <taxon>Prevotellaceae</taxon>
        <taxon>Hoylesella</taxon>
    </lineage>
</organism>
<gene>
    <name evidence="2" type="ORF">CJ232_11790</name>
</gene>
<dbReference type="Proteomes" id="UP000235661">
    <property type="component" value="Unassembled WGS sequence"/>
</dbReference>
<dbReference type="PROSITE" id="PS51257">
    <property type="entry name" value="PROKAR_LIPOPROTEIN"/>
    <property type="match status" value="1"/>
</dbReference>
<dbReference type="AlphaFoldDB" id="A0A2N6Q2S5"/>
<evidence type="ECO:0000256" key="1">
    <source>
        <dbReference type="SAM" id="SignalP"/>
    </source>
</evidence>
<dbReference type="Pfam" id="PF14135">
    <property type="entry name" value="DUF4302"/>
    <property type="match status" value="1"/>
</dbReference>
<dbReference type="InterPro" id="IPR025396">
    <property type="entry name" value="DUF4302"/>
</dbReference>
<comment type="caution">
    <text evidence="2">The sequence shown here is derived from an EMBL/GenBank/DDBJ whole genome shotgun (WGS) entry which is preliminary data.</text>
</comment>
<name>A0A2N6Q2S5_9BACT</name>
<dbReference type="STRING" id="1122992.GCA_000455445_02214"/>
<accession>A0A2N6Q2S5</accession>
<feature type="signal peptide" evidence="1">
    <location>
        <begin position="1"/>
        <end position="18"/>
    </location>
</feature>
<protein>
    <recommendedName>
        <fullName evidence="4">DUF4302 domain-containing protein</fullName>
    </recommendedName>
</protein>
<dbReference type="RefSeq" id="WP_102189128.1">
    <property type="nucleotide sequence ID" value="NZ_PNGI01000045.1"/>
</dbReference>
<proteinExistence type="predicted"/>
<evidence type="ECO:0000313" key="3">
    <source>
        <dbReference type="Proteomes" id="UP000235661"/>
    </source>
</evidence>
<reference evidence="2 3" key="1">
    <citation type="submission" date="2017-09" db="EMBL/GenBank/DDBJ databases">
        <title>Bacterial strain isolated from the female urinary microbiota.</title>
        <authorList>
            <person name="Thomas-White K."/>
            <person name="Kumar N."/>
            <person name="Forster S."/>
            <person name="Putonti C."/>
            <person name="Lawley T."/>
            <person name="Wolfe A.J."/>
        </authorList>
    </citation>
    <scope>NUCLEOTIDE SEQUENCE [LARGE SCALE GENOMIC DNA]</scope>
    <source>
        <strain evidence="2 3">UMB0818</strain>
    </source>
</reference>
<sequence>MRKVLNIWFLLVALVAMASCQREMDDLFDKSSSERIEEAMSNSAKVLTSASNGWVMEYYGGSQYGGYNVICKFKPNGEVTVASEAGKPDATFTSHYKIDQSQGVILSFDSHNPLIHFYSDPHNPNNIGDDGNGMNGDFEFRVLKAAADSVILVGKKHRARILMTPMAKDMKWDAYLKKIAEVEKAMRFKFYNFVVDKDAKLLSPSYRTFAIPNEVDGNTVDVICNYIVTPKGLKFYKPYTINGKTLTGFKYTNDGKFKFPESVNSEVSLNGIIIPLSQQVVSLSWYMKYSTMGKVGGQFWDKMPDIQAQLGEDLKLAALEKLNGKFGFVFISGKYQGCMYMDYKIIDDTHIQLWGTGKGDGNGGWYAKNALFYNYVAPFGWGDVKRTFKIEGDDLQYTTELILTDVDNPDNVIHLYSSKISNPLDH</sequence>